<evidence type="ECO:0000256" key="2">
    <source>
        <dbReference type="ARBA" id="ARBA00012438"/>
    </source>
</evidence>
<accession>A0ABQ7ZNM8</accession>
<keyword evidence="9" id="KW-1185">Reference proteome</keyword>
<dbReference type="PROSITE" id="PS50109">
    <property type="entry name" value="HIS_KIN"/>
    <property type="match status" value="1"/>
</dbReference>
<sequence length="970" mass="107613">MIWCIATKNIRNNVDSLTEDIRSGLVSEIENIGRFIYPKTNSSTISLAGVIDSFITNNNNVHFTEIQTQIAPVLFHAYSTIPEVSQVSYISTDGLLFSYITGINTSFAVFANSTGGDYTWYTQTIDQKTGLLNGDATRSQPLDVTNTDWFHAAQRDHITSFVGTGLGGEDNERLFQTVVSLDSKKGVVSLGFPVKSFTSDLNRLNLRGGELYMWTKDGTVLVYESSLNASSFIPRDCSSGWVKETKGSKFEAYCSVLEVSGVPLSYTLMSPNKGIGTSISNAAMYMLIFMAIYAFFWPLGFVVCMVRAARREMDLRSSLINQMEATQQAERKSMNKSLLNSVLDMSKIESGKMLLEEEEFNLAKLLEDVVDFFHPMAMKKKVDVVLDLHDGSILKSSNVRGDSGKLKQILNNLVSNAVKFTVDGHISIRAWAQKPGPKSSVVLASEPKGSVSMFSKLMLCMSKDQSSSSAYENEISNSIRNNANTMEFVFEVDDTGKGIPVEMRKSVFENYVQVRETARGQQGTGLGLGIVQSLVRLMGGEIRITEKAMGEKGTCFQFNVLLMTASETDVNAREEDIESVAGGDYVISTPNLGLTINTSSGGSMNIRHHLSPRFNNCLSSSPKQEASRVVLLLKDEERRRVTEKSIKILGIKVTVVEKWENLSNALERLFGFSPQSSMESSLRNELSSTSSRELPLIGTDGVDSRSQIPRRRSASFSAFVLLMIDANAGPFPEMSDIVEQFRRGLHHGIVCKVVWLNEPTGRGSERGDVCCLKPLHGSRLNRVLKMLPELGGIVPRESLLRHTLVATSPKGTTSCEIQEVEEEEEQSLRFNKKIGKTIMGPTASERETWAKSVRTVPKPVGNSEDERVTSNASCDELLKGKRVMVVDDNRITSSVATRKLKKMGVSEVRQCDNGKEAVRLVSEWLTQRDQQEQGSVDVLPFDYIFMDCQMPVMDGYETTREIRKVERNYG</sequence>
<dbReference type="Proteomes" id="UP000824890">
    <property type="component" value="Unassembled WGS sequence"/>
</dbReference>
<dbReference type="InterPro" id="IPR004358">
    <property type="entry name" value="Sig_transdc_His_kin-like_C"/>
</dbReference>
<protein>
    <recommendedName>
        <fullName evidence="2">histidine kinase</fullName>
        <ecNumber evidence="2">2.7.13.3</ecNumber>
    </recommendedName>
</protein>
<dbReference type="SUPFAM" id="SSF55874">
    <property type="entry name" value="ATPase domain of HSP90 chaperone/DNA topoisomerase II/histidine kinase"/>
    <property type="match status" value="1"/>
</dbReference>
<feature type="domain" description="Response regulatory" evidence="7">
    <location>
        <begin position="882"/>
        <end position="970"/>
    </location>
</feature>
<evidence type="ECO:0000313" key="8">
    <source>
        <dbReference type="EMBL" id="KAH0881814.1"/>
    </source>
</evidence>
<keyword evidence="5" id="KW-1133">Transmembrane helix</keyword>
<dbReference type="Gene3D" id="3.40.50.2300">
    <property type="match status" value="1"/>
</dbReference>
<feature type="domain" description="Histidine kinase" evidence="6">
    <location>
        <begin position="338"/>
        <end position="564"/>
    </location>
</feature>
<evidence type="ECO:0000256" key="5">
    <source>
        <dbReference type="SAM" id="Phobius"/>
    </source>
</evidence>
<dbReference type="PROSITE" id="PS50110">
    <property type="entry name" value="RESPONSE_REGULATORY"/>
    <property type="match status" value="1"/>
</dbReference>
<dbReference type="Gene3D" id="3.30.565.10">
    <property type="entry name" value="Histidine kinase-like ATPase, C-terminal domain"/>
    <property type="match status" value="1"/>
</dbReference>
<dbReference type="InterPro" id="IPR003594">
    <property type="entry name" value="HATPase_dom"/>
</dbReference>
<dbReference type="PANTHER" id="PTHR43719">
    <property type="entry name" value="TWO-COMPONENT HISTIDINE KINASE"/>
    <property type="match status" value="1"/>
</dbReference>
<evidence type="ECO:0000256" key="4">
    <source>
        <dbReference type="PROSITE-ProRule" id="PRU00169"/>
    </source>
</evidence>
<feature type="transmembrane region" description="Helical" evidence="5">
    <location>
        <begin position="282"/>
        <end position="306"/>
    </location>
</feature>
<name>A0ABQ7ZNM8_BRANA</name>
<keyword evidence="5" id="KW-0472">Membrane</keyword>
<dbReference type="PANTHER" id="PTHR43719:SF75">
    <property type="entry name" value="HISTIDINE KINASE CKI1"/>
    <property type="match status" value="1"/>
</dbReference>
<dbReference type="InterPro" id="IPR050956">
    <property type="entry name" value="2C_system_His_kinase"/>
</dbReference>
<dbReference type="InterPro" id="IPR036890">
    <property type="entry name" value="HATPase_C_sf"/>
</dbReference>
<organism evidence="8 9">
    <name type="scientific">Brassica napus</name>
    <name type="common">Rape</name>
    <dbReference type="NCBI Taxonomy" id="3708"/>
    <lineage>
        <taxon>Eukaryota</taxon>
        <taxon>Viridiplantae</taxon>
        <taxon>Streptophyta</taxon>
        <taxon>Embryophyta</taxon>
        <taxon>Tracheophyta</taxon>
        <taxon>Spermatophyta</taxon>
        <taxon>Magnoliopsida</taxon>
        <taxon>eudicotyledons</taxon>
        <taxon>Gunneridae</taxon>
        <taxon>Pentapetalae</taxon>
        <taxon>rosids</taxon>
        <taxon>malvids</taxon>
        <taxon>Brassicales</taxon>
        <taxon>Brassicaceae</taxon>
        <taxon>Brassiceae</taxon>
        <taxon>Brassica</taxon>
    </lineage>
</organism>
<evidence type="ECO:0000256" key="1">
    <source>
        <dbReference type="ARBA" id="ARBA00000085"/>
    </source>
</evidence>
<dbReference type="EC" id="2.7.13.3" evidence="2"/>
<evidence type="ECO:0000256" key="3">
    <source>
        <dbReference type="ARBA" id="ARBA00022553"/>
    </source>
</evidence>
<comment type="caution">
    <text evidence="8">The sequence shown here is derived from an EMBL/GenBank/DDBJ whole genome shotgun (WGS) entry which is preliminary data.</text>
</comment>
<reference evidence="8 9" key="1">
    <citation type="submission" date="2021-05" db="EMBL/GenBank/DDBJ databases">
        <title>Genome Assembly of Synthetic Allotetraploid Brassica napus Reveals Homoeologous Exchanges between Subgenomes.</title>
        <authorList>
            <person name="Davis J.T."/>
        </authorList>
    </citation>
    <scope>NUCLEOTIDE SEQUENCE [LARGE SCALE GENOMIC DNA]</scope>
    <source>
        <strain evidence="9">cv. Da-Ae</strain>
        <tissue evidence="8">Seedling</tissue>
    </source>
</reference>
<evidence type="ECO:0000259" key="7">
    <source>
        <dbReference type="PROSITE" id="PS50110"/>
    </source>
</evidence>
<dbReference type="Pfam" id="PF02518">
    <property type="entry name" value="HATPase_c"/>
    <property type="match status" value="1"/>
</dbReference>
<gene>
    <name evidence="8" type="ORF">HID58_057910</name>
</gene>
<evidence type="ECO:0000313" key="9">
    <source>
        <dbReference type="Proteomes" id="UP000824890"/>
    </source>
</evidence>
<dbReference type="PRINTS" id="PR00344">
    <property type="entry name" value="BCTRLSENSOR"/>
</dbReference>
<comment type="catalytic activity">
    <reaction evidence="1">
        <text>ATP + protein L-histidine = ADP + protein N-phospho-L-histidine.</text>
        <dbReference type="EC" id="2.7.13.3"/>
    </reaction>
</comment>
<dbReference type="InterPro" id="IPR001789">
    <property type="entry name" value="Sig_transdc_resp-reg_receiver"/>
</dbReference>
<proteinExistence type="predicted"/>
<evidence type="ECO:0000259" key="6">
    <source>
        <dbReference type="PROSITE" id="PS50109"/>
    </source>
</evidence>
<dbReference type="SUPFAM" id="SSF52172">
    <property type="entry name" value="CheY-like"/>
    <property type="match status" value="1"/>
</dbReference>
<dbReference type="EMBL" id="JAGKQM010000014">
    <property type="protein sequence ID" value="KAH0881814.1"/>
    <property type="molecule type" value="Genomic_DNA"/>
</dbReference>
<dbReference type="SMART" id="SM00387">
    <property type="entry name" value="HATPase_c"/>
    <property type="match status" value="1"/>
</dbReference>
<dbReference type="InterPro" id="IPR011006">
    <property type="entry name" value="CheY-like_superfamily"/>
</dbReference>
<dbReference type="CDD" id="cd17546">
    <property type="entry name" value="REC_hyHK_CKI1_RcsC-like"/>
    <property type="match status" value="1"/>
</dbReference>
<dbReference type="Pfam" id="PF00072">
    <property type="entry name" value="Response_reg"/>
    <property type="match status" value="1"/>
</dbReference>
<dbReference type="InterPro" id="IPR005467">
    <property type="entry name" value="His_kinase_dom"/>
</dbReference>
<keyword evidence="3 4" id="KW-0597">Phosphoprotein</keyword>
<feature type="modified residue" description="4-aspartylphosphate" evidence="4">
    <location>
        <position position="947"/>
    </location>
</feature>
<keyword evidence="5" id="KW-0812">Transmembrane</keyword>